<dbReference type="Proteomes" id="UP000325598">
    <property type="component" value="Unassembled WGS sequence"/>
</dbReference>
<dbReference type="GeneID" id="96752372"/>
<dbReference type="PANTHER" id="PTHR43727:SF2">
    <property type="entry name" value="GROUP IV DECARBOXYLASE"/>
    <property type="match status" value="1"/>
</dbReference>
<evidence type="ECO:0000313" key="3">
    <source>
        <dbReference type="EMBL" id="GES31014.1"/>
    </source>
</evidence>
<dbReference type="SUPFAM" id="SSF50621">
    <property type="entry name" value="Alanine racemase C-terminal domain-like"/>
    <property type="match status" value="1"/>
</dbReference>
<evidence type="ECO:0000256" key="2">
    <source>
        <dbReference type="ARBA" id="ARBA00022898"/>
    </source>
</evidence>
<dbReference type="PANTHER" id="PTHR43727">
    <property type="entry name" value="DIAMINOPIMELATE DECARBOXYLASE"/>
    <property type="match status" value="1"/>
</dbReference>
<organism evidence="3 4">
    <name type="scientific">Streptomyces angustmyceticus</name>
    <dbReference type="NCBI Taxonomy" id="285578"/>
    <lineage>
        <taxon>Bacteria</taxon>
        <taxon>Bacillati</taxon>
        <taxon>Actinomycetota</taxon>
        <taxon>Actinomycetes</taxon>
        <taxon>Kitasatosporales</taxon>
        <taxon>Streptomycetaceae</taxon>
        <taxon>Streptomyces</taxon>
    </lineage>
</organism>
<dbReference type="GO" id="GO:0009089">
    <property type="term" value="P:lysine biosynthetic process via diaminopimelate"/>
    <property type="evidence" value="ECO:0007669"/>
    <property type="project" value="TreeGrafter"/>
</dbReference>
<comment type="caution">
    <text evidence="3">The sequence shown here is derived from an EMBL/GenBank/DDBJ whole genome shotgun (WGS) entry which is preliminary data.</text>
</comment>
<dbReference type="Gene3D" id="3.20.20.10">
    <property type="entry name" value="Alanine racemase"/>
    <property type="match status" value="1"/>
</dbReference>
<comment type="cofactor">
    <cofactor evidence="1">
        <name>pyridoxal 5'-phosphate</name>
        <dbReference type="ChEBI" id="CHEBI:597326"/>
    </cofactor>
</comment>
<accession>A0A5J4LES9</accession>
<proteinExistence type="predicted"/>
<dbReference type="SUPFAM" id="SSF51419">
    <property type="entry name" value="PLP-binding barrel"/>
    <property type="match status" value="1"/>
</dbReference>
<sequence length="412" mass="45489">MTALTHSWFKDIDLKRLAEQAGTPVFVYSEAQFRKNLGRVKDAAAAAGLGERVELYIPFFPNSNPHVLEPLKDVDGVGILVQLPSEYRILREFGFEKFIVSPGHVSDREIAFWDETGHPTFLASLDEVAYSLRTDAPTISVRIDSLDSGKPGIKYGELGQLAALLKEYERDLEGLEVYCGSGNSLEEMVGIVEQVFSIYLEHFPTARSINFAGGHGFDYDAWTESEKHFDWHEYFRRIAQSAARMEIPEDVTFLFEPARDVLADTGALLLDIERGVITTPVSSILVTNGCRMLMPSAQLRDRNHNVAFLDSAMREITGGATTSAAVRGRTILRNDYILPGDVQVPEGVGAGCHLVILDVGAYCATQHMEFLNVPPAAEVLIAADGTMNLVTSAGGELDKWRHLLTEKTPVKQ</sequence>
<dbReference type="AlphaFoldDB" id="A0A5J4LES9"/>
<reference evidence="3 4" key="1">
    <citation type="submission" date="2019-10" db="EMBL/GenBank/DDBJ databases">
        <title>Whole genome shotgun sequence of Streptomyces angustmyceticus NBRC 3934.</title>
        <authorList>
            <person name="Hosoyama A."/>
            <person name="Ichikawa N."/>
            <person name="Kimura A."/>
            <person name="Kitahashi Y."/>
            <person name="Komaki H."/>
            <person name="Uohara A."/>
        </authorList>
    </citation>
    <scope>NUCLEOTIDE SEQUENCE [LARGE SCALE GENOMIC DNA]</scope>
    <source>
        <strain evidence="3 4">NBRC 3934</strain>
    </source>
</reference>
<keyword evidence="2" id="KW-0663">Pyridoxal phosphate</keyword>
<dbReference type="GO" id="GO:0008836">
    <property type="term" value="F:diaminopimelate decarboxylase activity"/>
    <property type="evidence" value="ECO:0007669"/>
    <property type="project" value="TreeGrafter"/>
</dbReference>
<protein>
    <submittedName>
        <fullName evidence="3">Diaminopimelate decarboxylase</fullName>
    </submittedName>
</protein>
<dbReference type="EMBL" id="BLAG01000009">
    <property type="protein sequence ID" value="GES31014.1"/>
    <property type="molecule type" value="Genomic_DNA"/>
</dbReference>
<gene>
    <name evidence="3" type="primary">lysA_3</name>
    <name evidence="3" type="ORF">San01_35010</name>
</gene>
<dbReference type="InterPro" id="IPR029066">
    <property type="entry name" value="PLP-binding_barrel"/>
</dbReference>
<name>A0A5J4LES9_9ACTN</name>
<evidence type="ECO:0000256" key="1">
    <source>
        <dbReference type="ARBA" id="ARBA00001933"/>
    </source>
</evidence>
<dbReference type="Gene3D" id="2.40.37.10">
    <property type="entry name" value="Lyase, Ornithine Decarboxylase, Chain A, domain 1"/>
    <property type="match status" value="1"/>
</dbReference>
<dbReference type="RefSeq" id="WP_208629107.1">
    <property type="nucleotide sequence ID" value="NZ_BLAG01000009.1"/>
</dbReference>
<evidence type="ECO:0000313" key="4">
    <source>
        <dbReference type="Proteomes" id="UP000325598"/>
    </source>
</evidence>
<keyword evidence="4" id="KW-1185">Reference proteome</keyword>
<dbReference type="InterPro" id="IPR009006">
    <property type="entry name" value="Ala_racemase/Decarboxylase_C"/>
</dbReference>